<dbReference type="EMBL" id="JAEACQ010000133">
    <property type="protein sequence ID" value="MBL7626423.1"/>
    <property type="molecule type" value="Genomic_DNA"/>
</dbReference>
<name>A0A937RHE3_9ACTN</name>
<gene>
    <name evidence="1" type="ORF">I7412_04390</name>
</gene>
<sequence>MTAVTISLGSASEPVTVTLPALVPLGTDGLVLSRSLGSDPTDAQGRGWATVTCLSRRSLVRAALDLVRVCPEVGPVAVWPAGVPAEWTALALVVGGIVSGDRPVGSVPPVVCAVCPPTRKSRPSVRHAVRADLGGRATELTVWELLAATPAAGVVDRPRPAAVAA</sequence>
<dbReference type="AlphaFoldDB" id="A0A937RHE3"/>
<evidence type="ECO:0000313" key="2">
    <source>
        <dbReference type="Proteomes" id="UP000604475"/>
    </source>
</evidence>
<reference evidence="1" key="1">
    <citation type="submission" date="2020-12" db="EMBL/GenBank/DDBJ databases">
        <title>Genomic characterization of non-nitrogen-fixing Frankia strains.</title>
        <authorList>
            <person name="Carlos-Shanley C."/>
            <person name="Guerra T."/>
            <person name="Hahn D."/>
        </authorList>
    </citation>
    <scope>NUCLEOTIDE SEQUENCE</scope>
    <source>
        <strain evidence="1">CN6</strain>
    </source>
</reference>
<dbReference type="Proteomes" id="UP000604475">
    <property type="component" value="Unassembled WGS sequence"/>
</dbReference>
<proteinExistence type="predicted"/>
<accession>A0A937RHE3</accession>
<organism evidence="1 2">
    <name type="scientific">Frankia nepalensis</name>
    <dbReference type="NCBI Taxonomy" id="1836974"/>
    <lineage>
        <taxon>Bacteria</taxon>
        <taxon>Bacillati</taxon>
        <taxon>Actinomycetota</taxon>
        <taxon>Actinomycetes</taxon>
        <taxon>Frankiales</taxon>
        <taxon>Frankiaceae</taxon>
        <taxon>Frankia</taxon>
    </lineage>
</organism>
<protein>
    <submittedName>
        <fullName evidence="1">Uncharacterized protein</fullName>
    </submittedName>
</protein>
<evidence type="ECO:0000313" key="1">
    <source>
        <dbReference type="EMBL" id="MBL7626423.1"/>
    </source>
</evidence>
<comment type="caution">
    <text evidence="1">The sequence shown here is derived from an EMBL/GenBank/DDBJ whole genome shotgun (WGS) entry which is preliminary data.</text>
</comment>
<keyword evidence="2" id="KW-1185">Reference proteome</keyword>
<dbReference type="RefSeq" id="WP_203005706.1">
    <property type="nucleotide sequence ID" value="NZ_JADWYU010000263.1"/>
</dbReference>